<proteinExistence type="predicted"/>
<evidence type="ECO:0000259" key="4">
    <source>
        <dbReference type="PROSITE" id="PS51161"/>
    </source>
</evidence>
<keyword evidence="2 3" id="KW-0067">ATP-binding</keyword>
<keyword evidence="1 3" id="KW-0547">Nucleotide-binding</keyword>
<dbReference type="KEGG" id="asx:CDL62_00110"/>
<dbReference type="GO" id="GO:0009307">
    <property type="term" value="P:DNA restriction-modification system"/>
    <property type="evidence" value="ECO:0007669"/>
    <property type="project" value="InterPro"/>
</dbReference>
<dbReference type="Proteomes" id="UP000191055">
    <property type="component" value="Unassembled WGS sequence"/>
</dbReference>
<accession>A0A1T5HSY1</accession>
<reference evidence="5 6" key="1">
    <citation type="submission" date="2017-02" db="EMBL/GenBank/DDBJ databases">
        <authorList>
            <person name="Peterson S.W."/>
        </authorList>
    </citation>
    <scope>NUCLEOTIDE SEQUENCE [LARGE SCALE GENOMIC DNA]</scope>
    <source>
        <strain evidence="5 6">DSM 24412</strain>
    </source>
</reference>
<dbReference type="InterPro" id="IPR007560">
    <property type="entry name" value="Restrct_endonuc_IV_Mrr"/>
</dbReference>
<dbReference type="SUPFAM" id="SSF52980">
    <property type="entry name" value="Restriction endonuclease-like"/>
    <property type="match status" value="1"/>
</dbReference>
<dbReference type="AlphaFoldDB" id="A0A1T5HSY1"/>
<sequence length="279" mass="32054">MSKKILIEKASGEMQPFSVEKLEQSLKRSGADGALILEVVEDVESWLKEGMTTRRIYNRAFSLLRRKRRSMAARYSLKKAIMELGPSGYPFEHFIGQLFKYQGFEVQVGEVVKGHCVSHEMDVIATNLTHQHLVECKFYNSPGKFASVQVPLYIRSRIDDIVRERQKDAAYQRFNFQGWVVTNTRFTTDAIDFGLCSGLKLLGWDFPEKRNLRQLIEEMRIFPITAITQLSKAEKAQLLNQGVVLCRQLLEKPGVLDNLRLKGNKREKILDEVDDLCHG</sequence>
<dbReference type="PROSITE" id="PS51161">
    <property type="entry name" value="ATP_CONE"/>
    <property type="match status" value="1"/>
</dbReference>
<dbReference type="Gene3D" id="3.40.1350.10">
    <property type="match status" value="1"/>
</dbReference>
<dbReference type="GO" id="GO:0004519">
    <property type="term" value="F:endonuclease activity"/>
    <property type="evidence" value="ECO:0007669"/>
    <property type="project" value="InterPro"/>
</dbReference>
<dbReference type="InterPro" id="IPR011856">
    <property type="entry name" value="tRNA_endonuc-like_dom_sf"/>
</dbReference>
<dbReference type="EMBL" id="FUYV01000021">
    <property type="protein sequence ID" value="SKC23809.1"/>
    <property type="molecule type" value="Genomic_DNA"/>
</dbReference>
<dbReference type="GO" id="GO:0005524">
    <property type="term" value="F:ATP binding"/>
    <property type="evidence" value="ECO:0007669"/>
    <property type="project" value="UniProtKB-UniRule"/>
</dbReference>
<protein>
    <submittedName>
        <fullName evidence="5">ATP cone domain-containing protein</fullName>
    </submittedName>
</protein>
<feature type="domain" description="ATP-cone" evidence="4">
    <location>
        <begin position="5"/>
        <end position="86"/>
    </location>
</feature>
<name>A0A1T5HSY1_9BACT</name>
<dbReference type="InterPro" id="IPR005144">
    <property type="entry name" value="ATP-cone_dom"/>
</dbReference>
<dbReference type="GO" id="GO:0003677">
    <property type="term" value="F:DNA binding"/>
    <property type="evidence" value="ECO:0007669"/>
    <property type="project" value="InterPro"/>
</dbReference>
<gene>
    <name evidence="5" type="ORF">SAMN03080601_03094</name>
</gene>
<evidence type="ECO:0000313" key="6">
    <source>
        <dbReference type="Proteomes" id="UP000191055"/>
    </source>
</evidence>
<evidence type="ECO:0000313" key="5">
    <source>
        <dbReference type="EMBL" id="SKC23809.1"/>
    </source>
</evidence>
<dbReference type="InterPro" id="IPR011335">
    <property type="entry name" value="Restrct_endonuc-II-like"/>
</dbReference>
<evidence type="ECO:0000256" key="1">
    <source>
        <dbReference type="ARBA" id="ARBA00022741"/>
    </source>
</evidence>
<evidence type="ECO:0000256" key="2">
    <source>
        <dbReference type="ARBA" id="ARBA00022840"/>
    </source>
</evidence>
<dbReference type="Pfam" id="PF04471">
    <property type="entry name" value="Mrr_cat"/>
    <property type="match status" value="1"/>
</dbReference>
<dbReference type="RefSeq" id="WP_079558764.1">
    <property type="nucleotide sequence ID" value="NZ_CP021904.1"/>
</dbReference>
<keyword evidence="6" id="KW-1185">Reference proteome</keyword>
<dbReference type="OrthoDB" id="320396at2"/>
<dbReference type="STRING" id="889453.SAMN03080601_03094"/>
<evidence type="ECO:0000256" key="3">
    <source>
        <dbReference type="PROSITE-ProRule" id="PRU00492"/>
    </source>
</evidence>
<dbReference type="CDD" id="cd22308">
    <property type="entry name" value="Af1548-like"/>
    <property type="match status" value="1"/>
</dbReference>
<organism evidence="5 6">
    <name type="scientific">Alkalitalea saponilacus</name>
    <dbReference type="NCBI Taxonomy" id="889453"/>
    <lineage>
        <taxon>Bacteria</taxon>
        <taxon>Pseudomonadati</taxon>
        <taxon>Bacteroidota</taxon>
        <taxon>Bacteroidia</taxon>
        <taxon>Marinilabiliales</taxon>
        <taxon>Marinilabiliaceae</taxon>
        <taxon>Alkalitalea</taxon>
    </lineage>
</organism>